<dbReference type="InterPro" id="IPR003593">
    <property type="entry name" value="AAA+_ATPase"/>
</dbReference>
<evidence type="ECO:0000256" key="1">
    <source>
        <dbReference type="ARBA" id="ARBA00022448"/>
    </source>
</evidence>
<keyword evidence="3 5" id="KW-0067">ATP-binding</keyword>
<accession>A0ABY4CTQ1</accession>
<dbReference type="RefSeq" id="WP_347439460.1">
    <property type="nucleotide sequence ID" value="NZ_CP089291.1"/>
</dbReference>
<evidence type="ECO:0000313" key="6">
    <source>
        <dbReference type="Proteomes" id="UP000830167"/>
    </source>
</evidence>
<keyword evidence="2" id="KW-0547">Nucleotide-binding</keyword>
<dbReference type="InterPro" id="IPR051782">
    <property type="entry name" value="ABC_Transporter_VariousFunc"/>
</dbReference>
<dbReference type="SUPFAM" id="SSF52540">
    <property type="entry name" value="P-loop containing nucleoside triphosphate hydrolases"/>
    <property type="match status" value="1"/>
</dbReference>
<dbReference type="InterPro" id="IPR027417">
    <property type="entry name" value="P-loop_NTPase"/>
</dbReference>
<sequence length="224" mass="24512">MIHLHGVTKFYKKKKIAGPLDMDVLQGESVALVGGNGAGKSTTLRVIAGLLKPSRGAAEIGGHPAGSKEAKQMLFYLPQKLMLPGHLTLNEALRFFSKLHNRPIADIQNLAAIYHLSDVTDDRIGTFSGGMMQRLGLLIADHVNTPILLLDEPTSNLDRQGIELFFEQMYAWRKNGRTIVFASHAAAEINELADRCVVMESGRVQEMYATTSAVSKRTEGFAHA</sequence>
<protein>
    <submittedName>
        <fullName evidence="5">ABC transporter ATP-binding protein</fullName>
    </submittedName>
</protein>
<evidence type="ECO:0000313" key="5">
    <source>
        <dbReference type="EMBL" id="UOF92797.1"/>
    </source>
</evidence>
<feature type="domain" description="ABC transporter" evidence="4">
    <location>
        <begin position="2"/>
        <end position="224"/>
    </location>
</feature>
<gene>
    <name evidence="5" type="ORF">LSG31_07480</name>
</gene>
<evidence type="ECO:0000259" key="4">
    <source>
        <dbReference type="PROSITE" id="PS50893"/>
    </source>
</evidence>
<dbReference type="InterPro" id="IPR003439">
    <property type="entry name" value="ABC_transporter-like_ATP-bd"/>
</dbReference>
<evidence type="ECO:0000256" key="3">
    <source>
        <dbReference type="ARBA" id="ARBA00022840"/>
    </source>
</evidence>
<dbReference type="EMBL" id="CP089291">
    <property type="protein sequence ID" value="UOF92797.1"/>
    <property type="molecule type" value="Genomic_DNA"/>
</dbReference>
<dbReference type="Proteomes" id="UP000830167">
    <property type="component" value="Chromosome"/>
</dbReference>
<dbReference type="GO" id="GO:0005524">
    <property type="term" value="F:ATP binding"/>
    <property type="evidence" value="ECO:0007669"/>
    <property type="project" value="UniProtKB-KW"/>
</dbReference>
<dbReference type="Pfam" id="PF00005">
    <property type="entry name" value="ABC_tran"/>
    <property type="match status" value="1"/>
</dbReference>
<dbReference type="Gene3D" id="3.40.50.300">
    <property type="entry name" value="P-loop containing nucleotide triphosphate hydrolases"/>
    <property type="match status" value="1"/>
</dbReference>
<dbReference type="PROSITE" id="PS50893">
    <property type="entry name" value="ABC_TRANSPORTER_2"/>
    <property type="match status" value="1"/>
</dbReference>
<reference evidence="5" key="1">
    <citation type="submission" date="2021-12" db="EMBL/GenBank/DDBJ databases">
        <title>Alicyclobacillaceae gen. nov., sp. nov., isolated from chalcocite enrichment system.</title>
        <authorList>
            <person name="Jiang Z."/>
        </authorList>
    </citation>
    <scope>NUCLEOTIDE SEQUENCE</scope>
    <source>
        <strain evidence="5">MYW30-H2</strain>
    </source>
</reference>
<dbReference type="PANTHER" id="PTHR42939">
    <property type="entry name" value="ABC TRANSPORTER ATP-BINDING PROTEIN ALBC-RELATED"/>
    <property type="match status" value="1"/>
</dbReference>
<name>A0ABY4CTQ1_9BACL</name>
<keyword evidence="1" id="KW-0813">Transport</keyword>
<organism evidence="5 6">
    <name type="scientific">Fodinisporobacter ferrooxydans</name>
    <dbReference type="NCBI Taxonomy" id="2901836"/>
    <lineage>
        <taxon>Bacteria</taxon>
        <taxon>Bacillati</taxon>
        <taxon>Bacillota</taxon>
        <taxon>Bacilli</taxon>
        <taxon>Bacillales</taxon>
        <taxon>Alicyclobacillaceae</taxon>
        <taxon>Fodinisporobacter</taxon>
    </lineage>
</organism>
<keyword evidence="6" id="KW-1185">Reference proteome</keyword>
<evidence type="ECO:0000256" key="2">
    <source>
        <dbReference type="ARBA" id="ARBA00022741"/>
    </source>
</evidence>
<dbReference type="SMART" id="SM00382">
    <property type="entry name" value="AAA"/>
    <property type="match status" value="1"/>
</dbReference>
<proteinExistence type="predicted"/>
<dbReference type="CDD" id="cd03230">
    <property type="entry name" value="ABC_DR_subfamily_A"/>
    <property type="match status" value="1"/>
</dbReference>
<dbReference type="PANTHER" id="PTHR42939:SF1">
    <property type="entry name" value="ABC TRANSPORTER ATP-BINDING PROTEIN ALBC-RELATED"/>
    <property type="match status" value="1"/>
</dbReference>